<feature type="transmembrane region" description="Helical" evidence="8">
    <location>
        <begin position="139"/>
        <end position="156"/>
    </location>
</feature>
<keyword evidence="3" id="KW-1003">Cell membrane</keyword>
<sequence length="214" mass="23458">MEIIKRQQSAEEEIANSISHAVGLIAAIAATPPLLSKAFSYGETGYAVGTAIYAATMVLLYLASSVYHAMPPGKLKELFKTIEHSAIYLLIAGTYTPFSLGALRGPWGWTLLFLVWTFATVGVVWKFCQKMPRPIASTILYLAMGWLIIVAAKPLFTRVPLAGLLWIAAGGAAYTLGVVFFAYDSRLRFGHFIWHLFVMAGTACHFCAIVWYAL</sequence>
<feature type="transmembrane region" description="Helical" evidence="8">
    <location>
        <begin position="162"/>
        <end position="183"/>
    </location>
</feature>
<evidence type="ECO:0000256" key="7">
    <source>
        <dbReference type="PIRSR" id="PIRSR604254-1"/>
    </source>
</evidence>
<reference evidence="9 10" key="2">
    <citation type="journal article" date="2010" name="BMC Genomics">
        <title>The genome of Geobacter bemidjiensis, exemplar for the subsurface clade of Geobacter species that predominate in Fe(III)-reducing subsurface environments.</title>
        <authorList>
            <person name="Aklujkar M."/>
            <person name="Young N.D."/>
            <person name="Holmes D."/>
            <person name="Chavan M."/>
            <person name="Risso C."/>
            <person name="Kiss H.E."/>
            <person name="Han C.S."/>
            <person name="Land M.L."/>
            <person name="Lovley D.R."/>
        </authorList>
    </citation>
    <scope>NUCLEOTIDE SEQUENCE [LARGE SCALE GENOMIC DNA]</scope>
    <source>
        <strain evidence="10">ATCC BAA-1014 / DSM 16622 / JCM 12645 / Bem</strain>
    </source>
</reference>
<feature type="transmembrane region" description="Helical" evidence="8">
    <location>
        <begin position="109"/>
        <end position="127"/>
    </location>
</feature>
<proteinExistence type="inferred from homology"/>
<dbReference type="GO" id="GO:0140911">
    <property type="term" value="F:pore-forming activity"/>
    <property type="evidence" value="ECO:0007669"/>
    <property type="project" value="InterPro"/>
</dbReference>
<dbReference type="PANTHER" id="PTHR20855:SF3">
    <property type="entry name" value="LD03007P"/>
    <property type="match status" value="1"/>
</dbReference>
<keyword evidence="4 8" id="KW-0812">Transmembrane</keyword>
<protein>
    <submittedName>
        <fullName evidence="9">Channel protein, hemolysin III family</fullName>
    </submittedName>
</protein>
<evidence type="ECO:0000256" key="3">
    <source>
        <dbReference type="ARBA" id="ARBA00022475"/>
    </source>
</evidence>
<evidence type="ECO:0000256" key="4">
    <source>
        <dbReference type="ARBA" id="ARBA00022692"/>
    </source>
</evidence>
<accession>B5EFE4</accession>
<dbReference type="eggNOG" id="COG1272">
    <property type="taxonomic scope" value="Bacteria"/>
</dbReference>
<dbReference type="HOGENOM" id="CLU_051078_1_1_7"/>
<dbReference type="AlphaFoldDB" id="B5EFE4"/>
<feature type="transmembrane region" description="Helical" evidence="8">
    <location>
        <begin position="192"/>
        <end position="213"/>
    </location>
</feature>
<keyword evidence="5 8" id="KW-1133">Transmembrane helix</keyword>
<organism evidence="9 10">
    <name type="scientific">Citrifermentans bemidjiense (strain ATCC BAA-1014 / DSM 16622 / JCM 12645 / Bem)</name>
    <name type="common">Geobacter bemidjiensis</name>
    <dbReference type="NCBI Taxonomy" id="404380"/>
    <lineage>
        <taxon>Bacteria</taxon>
        <taxon>Pseudomonadati</taxon>
        <taxon>Thermodesulfobacteriota</taxon>
        <taxon>Desulfuromonadia</taxon>
        <taxon>Geobacterales</taxon>
        <taxon>Geobacteraceae</taxon>
        <taxon>Citrifermentans</taxon>
    </lineage>
</organism>
<evidence type="ECO:0000256" key="6">
    <source>
        <dbReference type="ARBA" id="ARBA00023136"/>
    </source>
</evidence>
<dbReference type="STRING" id="404380.Gbem_3907"/>
<feature type="binding site" evidence="7">
    <location>
        <position position="195"/>
    </location>
    <ligand>
        <name>Zn(2+)</name>
        <dbReference type="ChEBI" id="CHEBI:29105"/>
    </ligand>
</feature>
<dbReference type="KEGG" id="gbm:Gbem_3907"/>
<comment type="subcellular location">
    <subcellularLocation>
        <location evidence="1">Cell membrane</location>
        <topology evidence="1">Multi-pass membrane protein</topology>
    </subcellularLocation>
</comment>
<feature type="transmembrane region" description="Helical" evidence="8">
    <location>
        <begin position="45"/>
        <end position="64"/>
    </location>
</feature>
<dbReference type="InterPro" id="IPR004254">
    <property type="entry name" value="AdipoR/HlyIII-related"/>
</dbReference>
<reference evidence="9 10" key="1">
    <citation type="submission" date="2008-07" db="EMBL/GenBank/DDBJ databases">
        <title>Complete sequence of Geobacter bemidjiensis BEM.</title>
        <authorList>
            <consortium name="US DOE Joint Genome Institute"/>
            <person name="Lucas S."/>
            <person name="Copeland A."/>
            <person name="Lapidus A."/>
            <person name="Glavina del Rio T."/>
            <person name="Dalin E."/>
            <person name="Tice H."/>
            <person name="Bruce D."/>
            <person name="Goodwin L."/>
            <person name="Pitluck S."/>
            <person name="Kiss H."/>
            <person name="Brettin T."/>
            <person name="Detter J.C."/>
            <person name="Han C."/>
            <person name="Kuske C.R."/>
            <person name="Schmutz J."/>
            <person name="Larimer F."/>
            <person name="Land M."/>
            <person name="Hauser L."/>
            <person name="Kyrpides N."/>
            <person name="Lykidis A."/>
            <person name="Lovley D."/>
            <person name="Richardson P."/>
        </authorList>
    </citation>
    <scope>NUCLEOTIDE SEQUENCE [LARGE SCALE GENOMIC DNA]</scope>
    <source>
        <strain evidence="10">ATCC BAA-1014 / DSM 16622 / JCM 12645 / Bem</strain>
    </source>
</reference>
<dbReference type="GO" id="GO:0005886">
    <property type="term" value="C:plasma membrane"/>
    <property type="evidence" value="ECO:0007669"/>
    <property type="project" value="UniProtKB-SubCell"/>
</dbReference>
<dbReference type="Pfam" id="PF03006">
    <property type="entry name" value="HlyIII"/>
    <property type="match status" value="1"/>
</dbReference>
<gene>
    <name evidence="9" type="ordered locus">Gbem_3907</name>
</gene>
<keyword evidence="7" id="KW-0479">Metal-binding</keyword>
<evidence type="ECO:0000313" key="9">
    <source>
        <dbReference type="EMBL" id="ACH40899.1"/>
    </source>
</evidence>
<evidence type="ECO:0000256" key="1">
    <source>
        <dbReference type="ARBA" id="ARBA00004651"/>
    </source>
</evidence>
<keyword evidence="6 8" id="KW-0472">Membrane</keyword>
<feature type="binding site" evidence="7">
    <location>
        <position position="68"/>
    </location>
    <ligand>
        <name>Zn(2+)</name>
        <dbReference type="ChEBI" id="CHEBI:29105"/>
    </ligand>
</feature>
<dbReference type="Proteomes" id="UP000008825">
    <property type="component" value="Chromosome"/>
</dbReference>
<feature type="transmembrane region" description="Helical" evidence="8">
    <location>
        <begin position="85"/>
        <end position="103"/>
    </location>
</feature>
<feature type="transmembrane region" description="Helical" evidence="8">
    <location>
        <begin position="21"/>
        <end position="39"/>
    </location>
</feature>
<dbReference type="NCBIfam" id="TIGR01065">
    <property type="entry name" value="hlyIII"/>
    <property type="match status" value="1"/>
</dbReference>
<dbReference type="GO" id="GO:0046872">
    <property type="term" value="F:metal ion binding"/>
    <property type="evidence" value="ECO:0007669"/>
    <property type="project" value="UniProtKB-KW"/>
</dbReference>
<evidence type="ECO:0000256" key="8">
    <source>
        <dbReference type="SAM" id="Phobius"/>
    </source>
</evidence>
<name>B5EFE4_CITBB</name>
<evidence type="ECO:0000256" key="2">
    <source>
        <dbReference type="ARBA" id="ARBA00008488"/>
    </source>
</evidence>
<dbReference type="EMBL" id="CP001124">
    <property type="protein sequence ID" value="ACH40899.1"/>
    <property type="molecule type" value="Genomic_DNA"/>
</dbReference>
<dbReference type="PANTHER" id="PTHR20855">
    <property type="entry name" value="ADIPOR/PROGESTIN RECEPTOR-RELATED"/>
    <property type="match status" value="1"/>
</dbReference>
<dbReference type="InterPro" id="IPR005744">
    <property type="entry name" value="Hy-lIII"/>
</dbReference>
<dbReference type="RefSeq" id="WP_012532335.1">
    <property type="nucleotide sequence ID" value="NC_011146.1"/>
</dbReference>
<evidence type="ECO:0000256" key="5">
    <source>
        <dbReference type="ARBA" id="ARBA00022989"/>
    </source>
</evidence>
<evidence type="ECO:0000313" key="10">
    <source>
        <dbReference type="Proteomes" id="UP000008825"/>
    </source>
</evidence>
<keyword evidence="7" id="KW-0862">Zinc</keyword>
<keyword evidence="10" id="KW-1185">Reference proteome</keyword>
<dbReference type="OrthoDB" id="9813689at2"/>
<feature type="binding site" evidence="7">
    <location>
        <position position="191"/>
    </location>
    <ligand>
        <name>Zn(2+)</name>
        <dbReference type="ChEBI" id="CHEBI:29105"/>
    </ligand>
</feature>
<comment type="similarity">
    <text evidence="2">Belongs to the UPF0073 (Hly-III) family.</text>
</comment>